<name>A0ABX7X8P4_9GAMM</name>
<gene>
    <name evidence="2" type="ORF">J8380_08725</name>
</gene>
<evidence type="ECO:0000313" key="3">
    <source>
        <dbReference type="Proteomes" id="UP000672027"/>
    </source>
</evidence>
<dbReference type="SUPFAM" id="SSF47413">
    <property type="entry name" value="lambda repressor-like DNA-binding domains"/>
    <property type="match status" value="1"/>
</dbReference>
<dbReference type="PROSITE" id="PS50943">
    <property type="entry name" value="HTH_CROC1"/>
    <property type="match status" value="1"/>
</dbReference>
<protein>
    <submittedName>
        <fullName evidence="2">Helix-turn-helix transcriptional regulator</fullName>
    </submittedName>
</protein>
<dbReference type="SMART" id="SM00530">
    <property type="entry name" value="HTH_XRE"/>
    <property type="match status" value="1"/>
</dbReference>
<sequence>MIVELDPIAIGLRLREVRGGMSQTEFAEQLGVAQMTVSNYETGKRIPDVGFLLEVLNKFDADPTWVISGLQPPQRSDKANEKLRILKDLREAFDLTIANLEKGKG</sequence>
<dbReference type="InterPro" id="IPR010982">
    <property type="entry name" value="Lambda_DNA-bd_dom_sf"/>
</dbReference>
<dbReference type="RefSeq" id="WP_210230213.1">
    <property type="nucleotide sequence ID" value="NZ_CP072800.1"/>
</dbReference>
<dbReference type="InterPro" id="IPR001387">
    <property type="entry name" value="Cro/C1-type_HTH"/>
</dbReference>
<dbReference type="EMBL" id="CP072800">
    <property type="protein sequence ID" value="QTR51607.1"/>
    <property type="molecule type" value="Genomic_DNA"/>
</dbReference>
<dbReference type="Proteomes" id="UP000672027">
    <property type="component" value="Chromosome"/>
</dbReference>
<proteinExistence type="predicted"/>
<evidence type="ECO:0000259" key="1">
    <source>
        <dbReference type="PROSITE" id="PS50943"/>
    </source>
</evidence>
<accession>A0ABX7X8P4</accession>
<evidence type="ECO:0000313" key="2">
    <source>
        <dbReference type="EMBL" id="QTR51607.1"/>
    </source>
</evidence>
<keyword evidence="3" id="KW-1185">Reference proteome</keyword>
<feature type="domain" description="HTH cro/C1-type" evidence="1">
    <location>
        <begin position="13"/>
        <end position="66"/>
    </location>
</feature>
<reference evidence="2 3" key="1">
    <citation type="submission" date="2021-04" db="EMBL/GenBank/DDBJ databases">
        <title>Genomics, taxonomy and metabolism of representatives of sulfur bacteria of the genus Thiothrix: Thiothrix fructosivorans QT, Thiothrix unzii A1T and three new species, Thiothrix subterranea sp. nov., Thiothrix litoralis sp. nov. and 'Candidatus Thiothrix anitrata' sp. nov.</title>
        <authorList>
            <person name="Ravin N.V."/>
            <person name="Smolyakov D."/>
            <person name="Rudenko T.S."/>
            <person name="Mardanov A.V."/>
            <person name="Beletsky A.V."/>
            <person name="Markov N.D."/>
            <person name="Fomenkov A.I."/>
            <person name="Roberts R.J."/>
            <person name="Karnachuk O.V."/>
            <person name="Novikov A."/>
            <person name="Grabovich M.Y."/>
        </authorList>
    </citation>
    <scope>NUCLEOTIDE SEQUENCE [LARGE SCALE GENOMIC DNA]</scope>
    <source>
        <strain evidence="2 3">A52</strain>
    </source>
</reference>
<dbReference type="Gene3D" id="1.10.260.40">
    <property type="entry name" value="lambda repressor-like DNA-binding domains"/>
    <property type="match status" value="1"/>
</dbReference>
<dbReference type="CDD" id="cd00093">
    <property type="entry name" value="HTH_XRE"/>
    <property type="match status" value="1"/>
</dbReference>
<dbReference type="Pfam" id="PF01381">
    <property type="entry name" value="HTH_3"/>
    <property type="match status" value="1"/>
</dbReference>
<organism evidence="2 3">
    <name type="scientific">Candidatus Thiothrix anitrata</name>
    <dbReference type="NCBI Taxonomy" id="2823902"/>
    <lineage>
        <taxon>Bacteria</taxon>
        <taxon>Pseudomonadati</taxon>
        <taxon>Pseudomonadota</taxon>
        <taxon>Gammaproteobacteria</taxon>
        <taxon>Thiotrichales</taxon>
        <taxon>Thiotrichaceae</taxon>
        <taxon>Thiothrix</taxon>
    </lineage>
</organism>